<proteinExistence type="predicted"/>
<dbReference type="PROSITE" id="PS50846">
    <property type="entry name" value="HMA_2"/>
    <property type="match status" value="1"/>
</dbReference>
<dbReference type="SUPFAM" id="SSF55008">
    <property type="entry name" value="HMA, heavy metal-associated domain"/>
    <property type="match status" value="1"/>
</dbReference>
<gene>
    <name evidence="2" type="ORF">MM50RIKEN_24140</name>
</gene>
<sequence>MIETTVKVDGMMCGMCEAHVSDAIRGALPVKKVTASHTKGQAVILSEAPLDEEALRTAIGKTGYEVQGVSTRPYEKKGLFGFLKK</sequence>
<dbReference type="Proteomes" id="UP000681035">
    <property type="component" value="Chromosome"/>
</dbReference>
<feature type="domain" description="HMA" evidence="1">
    <location>
        <begin position="2"/>
        <end position="67"/>
    </location>
</feature>
<organism evidence="2 3">
    <name type="scientific">Vescimonas coprocola</name>
    <dbReference type="NCBI Taxonomy" id="2714355"/>
    <lineage>
        <taxon>Bacteria</taxon>
        <taxon>Bacillati</taxon>
        <taxon>Bacillota</taxon>
        <taxon>Clostridia</taxon>
        <taxon>Eubacteriales</taxon>
        <taxon>Oscillospiraceae</taxon>
        <taxon>Vescimonas</taxon>
    </lineage>
</organism>
<dbReference type="InterPro" id="IPR006121">
    <property type="entry name" value="HMA_dom"/>
</dbReference>
<dbReference type="AlphaFoldDB" id="A0A810QAS5"/>
<dbReference type="Gene3D" id="3.30.70.100">
    <property type="match status" value="1"/>
</dbReference>
<dbReference type="EMBL" id="AP023418">
    <property type="protein sequence ID" value="BCK82651.1"/>
    <property type="molecule type" value="Genomic_DNA"/>
</dbReference>
<dbReference type="GO" id="GO:0046872">
    <property type="term" value="F:metal ion binding"/>
    <property type="evidence" value="ECO:0007669"/>
    <property type="project" value="InterPro"/>
</dbReference>
<reference evidence="2" key="1">
    <citation type="submission" date="2020-09" db="EMBL/GenBank/DDBJ databases">
        <title>New species isolated from human feces.</title>
        <authorList>
            <person name="Kitahara M."/>
            <person name="Shigeno Y."/>
            <person name="Shime M."/>
            <person name="Matsumoto Y."/>
            <person name="Nakamura S."/>
            <person name="Motooka D."/>
            <person name="Fukuoka S."/>
            <person name="Nishikawa H."/>
            <person name="Benno Y."/>
        </authorList>
    </citation>
    <scope>NUCLEOTIDE SEQUENCE</scope>
    <source>
        <strain evidence="2">MM50</strain>
    </source>
</reference>
<evidence type="ECO:0000313" key="3">
    <source>
        <dbReference type="Proteomes" id="UP000681035"/>
    </source>
</evidence>
<dbReference type="KEGG" id="vcop:MM50RIKEN_24140"/>
<dbReference type="RefSeq" id="WP_213541201.1">
    <property type="nucleotide sequence ID" value="NZ_AP023418.1"/>
</dbReference>
<evidence type="ECO:0000259" key="1">
    <source>
        <dbReference type="PROSITE" id="PS50846"/>
    </source>
</evidence>
<keyword evidence="3" id="KW-1185">Reference proteome</keyword>
<dbReference type="InterPro" id="IPR036163">
    <property type="entry name" value="HMA_dom_sf"/>
</dbReference>
<accession>A0A810QAS5</accession>
<name>A0A810QAS5_9FIRM</name>
<evidence type="ECO:0000313" key="2">
    <source>
        <dbReference type="EMBL" id="BCK82651.1"/>
    </source>
</evidence>
<dbReference type="CDD" id="cd00371">
    <property type="entry name" value="HMA"/>
    <property type="match status" value="1"/>
</dbReference>
<protein>
    <recommendedName>
        <fullName evidence="1">HMA domain-containing protein</fullName>
    </recommendedName>
</protein>
<dbReference type="Pfam" id="PF00403">
    <property type="entry name" value="HMA"/>
    <property type="match status" value="1"/>
</dbReference>